<accession>A0A1H8RMU3</accession>
<gene>
    <name evidence="1" type="ORF">SAMN05216333_11514</name>
</gene>
<organism evidence="1 2">
    <name type="scientific">Nitrosomonas oligotropha</name>
    <dbReference type="NCBI Taxonomy" id="42354"/>
    <lineage>
        <taxon>Bacteria</taxon>
        <taxon>Pseudomonadati</taxon>
        <taxon>Pseudomonadota</taxon>
        <taxon>Betaproteobacteria</taxon>
        <taxon>Nitrosomonadales</taxon>
        <taxon>Nitrosomonadaceae</taxon>
        <taxon>Nitrosomonas</taxon>
    </lineage>
</organism>
<dbReference type="EMBL" id="FODO01000015">
    <property type="protein sequence ID" value="SEO67695.1"/>
    <property type="molecule type" value="Genomic_DNA"/>
</dbReference>
<reference evidence="2" key="1">
    <citation type="submission" date="2016-10" db="EMBL/GenBank/DDBJ databases">
        <authorList>
            <person name="Varghese N."/>
            <person name="Submissions S."/>
        </authorList>
    </citation>
    <scope>NUCLEOTIDE SEQUENCE [LARGE SCALE GENOMIC DNA]</scope>
    <source>
        <strain evidence="2">Nm76</strain>
    </source>
</reference>
<dbReference type="STRING" id="42354.SAMN05216333_11514"/>
<protein>
    <submittedName>
        <fullName evidence="1">Uncharacterized protein</fullName>
    </submittedName>
</protein>
<keyword evidence="2" id="KW-1185">Reference proteome</keyword>
<name>A0A1H8RMU3_9PROT</name>
<proteinExistence type="predicted"/>
<dbReference type="Proteomes" id="UP000198814">
    <property type="component" value="Unassembled WGS sequence"/>
</dbReference>
<evidence type="ECO:0000313" key="1">
    <source>
        <dbReference type="EMBL" id="SEO67695.1"/>
    </source>
</evidence>
<sequence length="58" mass="6784">MNSYHLAILQATDNGKFPELGDCWRNYHPEAILSDSDHLEMTEREAFPFPSYLTSIYF</sequence>
<dbReference type="AlphaFoldDB" id="A0A1H8RMU3"/>
<evidence type="ECO:0000313" key="2">
    <source>
        <dbReference type="Proteomes" id="UP000198814"/>
    </source>
</evidence>
<dbReference type="RefSeq" id="WP_176776410.1">
    <property type="nucleotide sequence ID" value="NZ_FNOE01000016.1"/>
</dbReference>